<dbReference type="NCBIfam" id="TIGR00945">
    <property type="entry name" value="tatC"/>
    <property type="match status" value="1"/>
</dbReference>
<dbReference type="PANTHER" id="PTHR30371">
    <property type="entry name" value="SEC-INDEPENDENT PROTEIN TRANSLOCASE PROTEIN TATC"/>
    <property type="match status" value="1"/>
</dbReference>
<reference evidence="6 7" key="1">
    <citation type="submission" date="2016-09" db="EMBL/GenBank/DDBJ databases">
        <title>Genome-resolved meta-omics ties microbial dynamics to process performance in biotechnology for thiocyanate degradation.</title>
        <authorList>
            <person name="Kantor R.S."/>
            <person name="Huddy R.J."/>
            <person name="Iyer R."/>
            <person name="Thomas B.C."/>
            <person name="Brown C.T."/>
            <person name="Anantharaman K."/>
            <person name="Tringe S."/>
            <person name="Hettich R.L."/>
            <person name="Harrison S.T."/>
            <person name="Banfield J.F."/>
        </authorList>
    </citation>
    <scope>NUCLEOTIDE SEQUENCE [LARGE SCALE GENOMIC DNA]</scope>
    <source>
        <strain evidence="6">59-99</strain>
    </source>
</reference>
<evidence type="ECO:0000256" key="1">
    <source>
        <dbReference type="ARBA" id="ARBA00004141"/>
    </source>
</evidence>
<dbReference type="PANTHER" id="PTHR30371:SF0">
    <property type="entry name" value="SEC-INDEPENDENT PROTEIN TRANSLOCASE PROTEIN TATC, CHLOROPLASTIC-RELATED"/>
    <property type="match status" value="1"/>
</dbReference>
<dbReference type="AlphaFoldDB" id="A0A1M3L5P5"/>
<dbReference type="InterPro" id="IPR002033">
    <property type="entry name" value="TatC"/>
</dbReference>
<dbReference type="Pfam" id="PF00902">
    <property type="entry name" value="TatC"/>
    <property type="match status" value="1"/>
</dbReference>
<feature type="transmembrane region" description="Helical" evidence="5">
    <location>
        <begin position="12"/>
        <end position="31"/>
    </location>
</feature>
<dbReference type="GO" id="GO:0043953">
    <property type="term" value="P:protein transport by the Tat complex"/>
    <property type="evidence" value="ECO:0007669"/>
    <property type="project" value="UniProtKB-UniRule"/>
</dbReference>
<dbReference type="GO" id="GO:0033281">
    <property type="term" value="C:TAT protein transport complex"/>
    <property type="evidence" value="ECO:0007669"/>
    <property type="project" value="UniProtKB-UniRule"/>
</dbReference>
<feature type="transmembrane region" description="Helical" evidence="5">
    <location>
        <begin position="146"/>
        <end position="171"/>
    </location>
</feature>
<gene>
    <name evidence="5" type="primary">tatC</name>
    <name evidence="6" type="ORF">BGO89_04690</name>
</gene>
<name>A0A1M3L5P5_9BACT</name>
<comment type="subunit">
    <text evidence="5">Forms a complex with TatA.</text>
</comment>
<dbReference type="STRING" id="1895771.BGO89_04690"/>
<dbReference type="GO" id="GO:0065002">
    <property type="term" value="P:intracellular protein transmembrane transport"/>
    <property type="evidence" value="ECO:0007669"/>
    <property type="project" value="TreeGrafter"/>
</dbReference>
<sequence>MSFFGHLEELRSRLFKTVAGILVACIGTGYFREEIMNKLLLGPAVRHGISLQNLEPFGQAFLYFKVIFFTGLIASSPWILFQIWSFVAPGLYLHERRWARTITVLTSLCFLMGVSFAYFLLIPSMMSYIKAVANPNIQDNISTSSYFSFFVNMLLASGLIFELPMVTWVLARIGMVSPALMSKYRRHSIIVILIIAAIVTPTPDPVTQLMVAVPLYILYEISVVIARFAYKRRDEEPATP</sequence>
<comment type="caution">
    <text evidence="6">The sequence shown here is derived from an EMBL/GenBank/DDBJ whole genome shotgun (WGS) entry which is preliminary data.</text>
</comment>
<comment type="function">
    <text evidence="5">Part of the twin-arginine translocation (Tat) system that transports large folded proteins containing a characteristic twin-arginine motif in their signal peptide across membranes.</text>
</comment>
<feature type="transmembrane region" description="Helical" evidence="5">
    <location>
        <begin position="183"/>
        <end position="203"/>
    </location>
</feature>
<keyword evidence="3 5" id="KW-1133">Transmembrane helix</keyword>
<keyword evidence="5" id="KW-0653">Protein transport</keyword>
<evidence type="ECO:0000313" key="6">
    <source>
        <dbReference type="EMBL" id="OJX60865.1"/>
    </source>
</evidence>
<dbReference type="HAMAP" id="MF_00902">
    <property type="entry name" value="TatC"/>
    <property type="match status" value="1"/>
</dbReference>
<dbReference type="Proteomes" id="UP000184233">
    <property type="component" value="Unassembled WGS sequence"/>
</dbReference>
<feature type="transmembrane region" description="Helical" evidence="5">
    <location>
        <begin position="60"/>
        <end position="81"/>
    </location>
</feature>
<evidence type="ECO:0000313" key="7">
    <source>
        <dbReference type="Proteomes" id="UP000184233"/>
    </source>
</evidence>
<keyword evidence="5" id="KW-0811">Translocation</keyword>
<accession>A0A1M3L5P5</accession>
<evidence type="ECO:0000256" key="2">
    <source>
        <dbReference type="ARBA" id="ARBA00022692"/>
    </source>
</evidence>
<organism evidence="6 7">
    <name type="scientific">Candidatus Kapaibacterium thiocyanatum</name>
    <dbReference type="NCBI Taxonomy" id="1895771"/>
    <lineage>
        <taxon>Bacteria</taxon>
        <taxon>Pseudomonadati</taxon>
        <taxon>Candidatus Kapaibacteriota</taxon>
        <taxon>Candidatus Kapaibacteriia</taxon>
        <taxon>Candidatus Kapaibacteriales</taxon>
        <taxon>Candidatus Kapaibacteriaceae</taxon>
        <taxon>Candidatus Kapaibacterium</taxon>
    </lineage>
</organism>
<comment type="similarity">
    <text evidence="5">Belongs to the TatC family.</text>
</comment>
<protein>
    <recommendedName>
        <fullName evidence="5">Sec-independent protein translocase protein TatC</fullName>
    </recommendedName>
</protein>
<keyword evidence="5" id="KW-0813">Transport</keyword>
<keyword evidence="5" id="KW-1003">Cell membrane</keyword>
<feature type="transmembrane region" description="Helical" evidence="5">
    <location>
        <begin position="102"/>
        <end position="126"/>
    </location>
</feature>
<dbReference type="PRINTS" id="PR01840">
    <property type="entry name" value="TATCFAMILY"/>
</dbReference>
<keyword evidence="2 5" id="KW-0812">Transmembrane</keyword>
<evidence type="ECO:0000256" key="5">
    <source>
        <dbReference type="HAMAP-Rule" id="MF_00902"/>
    </source>
</evidence>
<dbReference type="GO" id="GO:0009977">
    <property type="term" value="F:proton motive force dependent protein transmembrane transporter activity"/>
    <property type="evidence" value="ECO:0007669"/>
    <property type="project" value="TreeGrafter"/>
</dbReference>
<feature type="transmembrane region" description="Helical" evidence="5">
    <location>
        <begin position="209"/>
        <end position="230"/>
    </location>
</feature>
<keyword evidence="4 5" id="KW-0472">Membrane</keyword>
<evidence type="ECO:0000256" key="3">
    <source>
        <dbReference type="ARBA" id="ARBA00022989"/>
    </source>
</evidence>
<dbReference type="EMBL" id="MKVH01000003">
    <property type="protein sequence ID" value="OJX60865.1"/>
    <property type="molecule type" value="Genomic_DNA"/>
</dbReference>
<proteinExistence type="inferred from homology"/>
<comment type="subcellular location">
    <subcellularLocation>
        <location evidence="5">Cell membrane</location>
        <topology evidence="5">Multi-pass membrane protein</topology>
    </subcellularLocation>
    <subcellularLocation>
        <location evidence="1">Membrane</location>
        <topology evidence="1">Multi-pass membrane protein</topology>
    </subcellularLocation>
</comment>
<evidence type="ECO:0000256" key="4">
    <source>
        <dbReference type="ARBA" id="ARBA00023136"/>
    </source>
</evidence>